<feature type="chain" id="PRO_5041696362" evidence="1">
    <location>
        <begin position="28"/>
        <end position="97"/>
    </location>
</feature>
<keyword evidence="1" id="KW-0732">Signal</keyword>
<dbReference type="EMBL" id="OY731400">
    <property type="protein sequence ID" value="CAJ1935968.1"/>
    <property type="molecule type" value="Genomic_DNA"/>
</dbReference>
<feature type="signal peptide" evidence="1">
    <location>
        <begin position="1"/>
        <end position="27"/>
    </location>
</feature>
<gene>
    <name evidence="2" type="ORF">AYBTSS11_LOCUS7218</name>
</gene>
<reference evidence="2" key="1">
    <citation type="submission" date="2023-10" db="EMBL/GenBank/DDBJ databases">
        <authorList>
            <person name="Domelevo Entfellner J.-B."/>
        </authorList>
    </citation>
    <scope>NUCLEOTIDE SEQUENCE</scope>
</reference>
<keyword evidence="3" id="KW-1185">Reference proteome</keyword>
<organism evidence="2 3">
    <name type="scientific">Sphenostylis stenocarpa</name>
    <dbReference type="NCBI Taxonomy" id="92480"/>
    <lineage>
        <taxon>Eukaryota</taxon>
        <taxon>Viridiplantae</taxon>
        <taxon>Streptophyta</taxon>
        <taxon>Embryophyta</taxon>
        <taxon>Tracheophyta</taxon>
        <taxon>Spermatophyta</taxon>
        <taxon>Magnoliopsida</taxon>
        <taxon>eudicotyledons</taxon>
        <taxon>Gunneridae</taxon>
        <taxon>Pentapetalae</taxon>
        <taxon>rosids</taxon>
        <taxon>fabids</taxon>
        <taxon>Fabales</taxon>
        <taxon>Fabaceae</taxon>
        <taxon>Papilionoideae</taxon>
        <taxon>50 kb inversion clade</taxon>
        <taxon>NPAAA clade</taxon>
        <taxon>indigoferoid/millettioid clade</taxon>
        <taxon>Phaseoleae</taxon>
        <taxon>Sphenostylis</taxon>
    </lineage>
</organism>
<sequence>MKEEGAGGLVVSVKLLSLAMAKQVVEGSVCHGDNDSDKFRKQETMMHMHTTNKGPITKSNNLAHNDDINSGKQWQTVISNDGGTTRTTRFYVHDMVK</sequence>
<name>A0AA86RYS9_9FABA</name>
<evidence type="ECO:0000313" key="2">
    <source>
        <dbReference type="EMBL" id="CAJ1935968.1"/>
    </source>
</evidence>
<evidence type="ECO:0000256" key="1">
    <source>
        <dbReference type="SAM" id="SignalP"/>
    </source>
</evidence>
<dbReference type="Proteomes" id="UP001189624">
    <property type="component" value="Chromosome 3"/>
</dbReference>
<protein>
    <submittedName>
        <fullName evidence="2">Uncharacterized protein</fullName>
    </submittedName>
</protein>
<dbReference type="AlphaFoldDB" id="A0AA86RYS9"/>
<accession>A0AA86RYS9</accession>
<evidence type="ECO:0000313" key="3">
    <source>
        <dbReference type="Proteomes" id="UP001189624"/>
    </source>
</evidence>
<dbReference type="Gramene" id="rna-AYBTSS11_LOCUS7218">
    <property type="protein sequence ID" value="CAJ1935968.1"/>
    <property type="gene ID" value="gene-AYBTSS11_LOCUS7218"/>
</dbReference>
<proteinExistence type="predicted"/>